<dbReference type="Proteomes" id="UP001186974">
    <property type="component" value="Unassembled WGS sequence"/>
</dbReference>
<name>A0ACC3DIY3_9PEZI</name>
<comment type="caution">
    <text evidence="1">The sequence shown here is derived from an EMBL/GenBank/DDBJ whole genome shotgun (WGS) entry which is preliminary data.</text>
</comment>
<accession>A0ACC3DIY3</accession>
<organism evidence="1 2">
    <name type="scientific">Coniosporium uncinatum</name>
    <dbReference type="NCBI Taxonomy" id="93489"/>
    <lineage>
        <taxon>Eukaryota</taxon>
        <taxon>Fungi</taxon>
        <taxon>Dikarya</taxon>
        <taxon>Ascomycota</taxon>
        <taxon>Pezizomycotina</taxon>
        <taxon>Dothideomycetes</taxon>
        <taxon>Dothideomycetes incertae sedis</taxon>
        <taxon>Coniosporium</taxon>
    </lineage>
</organism>
<evidence type="ECO:0000313" key="1">
    <source>
        <dbReference type="EMBL" id="KAK3076560.1"/>
    </source>
</evidence>
<gene>
    <name evidence="1" type="ORF">LTS18_012681</name>
</gene>
<evidence type="ECO:0000313" key="2">
    <source>
        <dbReference type="Proteomes" id="UP001186974"/>
    </source>
</evidence>
<sequence length="66" mass="8295">YQKARVVYRTATHAIDSYYGQSWQRHVLRQRHNDFLRWRNLNNTFRNETETRRQRKSSPREWPCTK</sequence>
<feature type="non-terminal residue" evidence="1">
    <location>
        <position position="1"/>
    </location>
</feature>
<proteinExistence type="predicted"/>
<keyword evidence="2" id="KW-1185">Reference proteome</keyword>
<reference evidence="1" key="1">
    <citation type="submission" date="2024-09" db="EMBL/GenBank/DDBJ databases">
        <title>Black Yeasts Isolated from many extreme environments.</title>
        <authorList>
            <person name="Coleine C."/>
            <person name="Stajich J.E."/>
            <person name="Selbmann L."/>
        </authorList>
    </citation>
    <scope>NUCLEOTIDE SEQUENCE</scope>
    <source>
        <strain evidence="1">CCFEE 5737</strain>
    </source>
</reference>
<dbReference type="EMBL" id="JAWDJW010003833">
    <property type="protein sequence ID" value="KAK3076560.1"/>
    <property type="molecule type" value="Genomic_DNA"/>
</dbReference>
<protein>
    <submittedName>
        <fullName evidence="1">Uncharacterized protein</fullName>
    </submittedName>
</protein>